<dbReference type="Pfam" id="PF04104">
    <property type="entry name" value="DNA_primase_lrg"/>
    <property type="match status" value="1"/>
</dbReference>
<feature type="compositionally biased region" description="Polar residues" evidence="8">
    <location>
        <begin position="459"/>
        <end position="483"/>
    </location>
</feature>
<dbReference type="PATRIC" id="fig|1204725.3.peg.2222"/>
<feature type="compositionally biased region" description="Low complexity" evidence="8">
    <location>
        <begin position="445"/>
        <end position="458"/>
    </location>
</feature>
<feature type="binding site" evidence="7">
    <location>
        <position position="412"/>
    </location>
    <ligand>
        <name>[4Fe-4S] cluster</name>
        <dbReference type="ChEBI" id="CHEBI:49883"/>
    </ligand>
</feature>
<dbReference type="InterPro" id="IPR058560">
    <property type="entry name" value="DNA_primase_C"/>
</dbReference>
<gene>
    <name evidence="7" type="primary">priL</name>
    <name evidence="10" type="ORF">A994_11057</name>
</gene>
<comment type="function">
    <text evidence="7">Regulatory subunit of DNA primase, an RNA polymerase that catalyzes the synthesis of short RNA molecules used as primers for DNA polymerase during DNA replication. Stabilizes and modulates the activity of the small subunit, increasing the rate of DNA synthesis, and conferring RNA synthesis capability. The DNA polymerase activity may enable DNA primase to also catalyze primer extension after primer synthesis. May also play a role in DNA repair.</text>
</comment>
<comment type="cofactor">
    <cofactor evidence="7">
        <name>[4Fe-4S] cluster</name>
        <dbReference type="ChEBI" id="CHEBI:49883"/>
    </cofactor>
    <text evidence="7">Binds 1 [4Fe-4S] cluster.</text>
</comment>
<dbReference type="GO" id="GO:1990077">
    <property type="term" value="C:primosome complex"/>
    <property type="evidence" value="ECO:0007669"/>
    <property type="project" value="UniProtKB-KW"/>
</dbReference>
<feature type="domain" description="DNA primase large subunit C-terminal" evidence="9">
    <location>
        <begin position="286"/>
        <end position="417"/>
    </location>
</feature>
<evidence type="ECO:0000256" key="1">
    <source>
        <dbReference type="ARBA" id="ARBA00022485"/>
    </source>
</evidence>
<dbReference type="GO" id="GO:0006269">
    <property type="term" value="P:DNA replication, synthesis of primer"/>
    <property type="evidence" value="ECO:0007669"/>
    <property type="project" value="UniProtKB-UniRule"/>
</dbReference>
<evidence type="ECO:0000256" key="3">
    <source>
        <dbReference type="ARBA" id="ARBA00022705"/>
    </source>
</evidence>
<evidence type="ECO:0000256" key="6">
    <source>
        <dbReference type="ARBA" id="ARBA00023014"/>
    </source>
</evidence>
<dbReference type="RefSeq" id="WP_004031690.1">
    <property type="nucleotide sequence ID" value="NZ_AMPO01000011.1"/>
</dbReference>
<evidence type="ECO:0000313" key="10">
    <source>
        <dbReference type="EMBL" id="EKF84931.1"/>
    </source>
</evidence>
<dbReference type="GO" id="GO:0003899">
    <property type="term" value="F:DNA-directed RNA polymerase activity"/>
    <property type="evidence" value="ECO:0007669"/>
    <property type="project" value="InterPro"/>
</dbReference>
<evidence type="ECO:0000256" key="4">
    <source>
        <dbReference type="ARBA" id="ARBA00022723"/>
    </source>
</evidence>
<keyword evidence="2 7" id="KW-0639">Primosome</keyword>
<keyword evidence="11" id="KW-1185">Reference proteome</keyword>
<evidence type="ECO:0000256" key="5">
    <source>
        <dbReference type="ARBA" id="ARBA00023004"/>
    </source>
</evidence>
<feature type="binding site" evidence="7">
    <location>
        <position position="401"/>
    </location>
    <ligand>
        <name>[4Fe-4S] cluster</name>
        <dbReference type="ChEBI" id="CHEBI:49883"/>
    </ligand>
</feature>
<evidence type="ECO:0000256" key="8">
    <source>
        <dbReference type="SAM" id="MobiDB-lite"/>
    </source>
</evidence>
<keyword evidence="3 7" id="KW-0235">DNA replication</keyword>
<evidence type="ECO:0000259" key="9">
    <source>
        <dbReference type="Pfam" id="PF04104"/>
    </source>
</evidence>
<protein>
    <recommendedName>
        <fullName evidence="7">DNA primase large subunit PriL</fullName>
    </recommendedName>
</protein>
<keyword evidence="4 7" id="KW-0479">Metal-binding</keyword>
<dbReference type="AlphaFoldDB" id="K2QAF7"/>
<dbReference type="CDD" id="cd06560">
    <property type="entry name" value="PriL"/>
    <property type="match status" value="1"/>
</dbReference>
<comment type="subunit">
    <text evidence="7">Heterodimer of a small subunit (PriS) and a large subunit (PriL).</text>
</comment>
<feature type="region of interest" description="Disordered" evidence="8">
    <location>
        <begin position="443"/>
        <end position="499"/>
    </location>
</feature>
<dbReference type="Proteomes" id="UP000007360">
    <property type="component" value="Unassembled WGS sequence"/>
</dbReference>
<organism evidence="10 11">
    <name type="scientific">Methanobacterium formicicum (strain DSM 3637 / PP1)</name>
    <dbReference type="NCBI Taxonomy" id="1204725"/>
    <lineage>
        <taxon>Archaea</taxon>
        <taxon>Methanobacteriati</taxon>
        <taxon>Methanobacteriota</taxon>
        <taxon>Methanomada group</taxon>
        <taxon>Methanobacteria</taxon>
        <taxon>Methanobacteriales</taxon>
        <taxon>Methanobacteriaceae</taxon>
        <taxon>Methanobacterium</taxon>
    </lineage>
</organism>
<keyword evidence="1 7" id="KW-0004">4Fe-4S</keyword>
<feature type="binding site" evidence="7">
    <location>
        <position position="290"/>
    </location>
    <ligand>
        <name>[4Fe-4S] cluster</name>
        <dbReference type="ChEBI" id="CHEBI:49883"/>
    </ligand>
</feature>
<name>K2QAF7_METFP</name>
<proteinExistence type="inferred from homology"/>
<sequence>MVSISFLNPLSPEGKDIVRELGSFEGISEDIPELRSLVAHNPSQEIVDDQEIPSNYLELALKRMEWYIQKKHDREFNSRKYAFLSDYAITKYDVISFYLLCQAIGVKFGPNSRETRVMVEAQGDLVQERLGKLRTEDSRFIVEKSLQMLLKDDLVHWTFFQELLSTRKIRLTDLLLDSGELILDREDFLDRFGPRIKQRNPSSMYELLIGDELKELIMVKMIMQETEDYIKQVHEKARIMVEPNPILLELADEVAEVLAEPMQSYGYGSGRGGSGPMKAGPLNPLAFPPCVKKALEGIKSGGRNDAIVLFMTPFVSYARLYPDVFRMNISKRISDQDPQLEVTENEVLPLIYEAAQRCVPPLFDDQPQEKVNINAKLGFGMHSTLKMEHEGETTWYTPMSCEKIKLHLPHLCRPDEVCKKIGNPLSYYNRMIWEVSNLDKGGPDSGNSNASNNFAAESPRNTGTNGKSNVNTGANGKNNQSVPKSSNKNKSHDKKSGEA</sequence>
<evidence type="ECO:0000256" key="7">
    <source>
        <dbReference type="HAMAP-Rule" id="MF_00701"/>
    </source>
</evidence>
<keyword evidence="5 7" id="KW-0408">Iron</keyword>
<dbReference type="HAMAP" id="MF_00701">
    <property type="entry name" value="DNA_primase_lrg_arc"/>
    <property type="match status" value="1"/>
</dbReference>
<evidence type="ECO:0000256" key="2">
    <source>
        <dbReference type="ARBA" id="ARBA00022515"/>
    </source>
</evidence>
<accession>K2QAF7</accession>
<dbReference type="GO" id="GO:0051539">
    <property type="term" value="F:4 iron, 4 sulfur cluster binding"/>
    <property type="evidence" value="ECO:0007669"/>
    <property type="project" value="UniProtKB-UniRule"/>
</dbReference>
<comment type="caution">
    <text evidence="10">The sequence shown here is derived from an EMBL/GenBank/DDBJ whole genome shotgun (WGS) entry which is preliminary data.</text>
</comment>
<keyword evidence="6 7" id="KW-0411">Iron-sulfur</keyword>
<dbReference type="InterPro" id="IPR023642">
    <property type="entry name" value="DNA_primase_lsu_PriL"/>
</dbReference>
<feature type="binding site" evidence="7">
    <location>
        <position position="418"/>
    </location>
    <ligand>
        <name>[4Fe-4S] cluster</name>
        <dbReference type="ChEBI" id="CHEBI:49883"/>
    </ligand>
</feature>
<dbReference type="EMBL" id="AMPO01000011">
    <property type="protein sequence ID" value="EKF84931.1"/>
    <property type="molecule type" value="Genomic_DNA"/>
</dbReference>
<reference evidence="10 11" key="1">
    <citation type="journal article" date="2012" name="J. Bacteriol.">
        <title>Draft genome sequence of Methanobacterium formicicum DSM 3637, an archaebacterium isolated from the methane producer amoeba Pelomyxa palustris.</title>
        <authorList>
            <person name="Gutierrez G."/>
        </authorList>
    </citation>
    <scope>NUCLEOTIDE SEQUENCE [LARGE SCALE GENOMIC DNA]</scope>
    <source>
        <strain evidence="11">DSM 3637 / PP1</strain>
    </source>
</reference>
<dbReference type="GO" id="GO:0046872">
    <property type="term" value="F:metal ion binding"/>
    <property type="evidence" value="ECO:0007669"/>
    <property type="project" value="UniProtKB-KW"/>
</dbReference>
<comment type="similarity">
    <text evidence="7">Belongs to the eukaryotic-type primase large subunit family.</text>
</comment>
<evidence type="ECO:0000313" key="11">
    <source>
        <dbReference type="Proteomes" id="UP000007360"/>
    </source>
</evidence>